<evidence type="ECO:0000313" key="3">
    <source>
        <dbReference type="EMBL" id="KIM21465.1"/>
    </source>
</evidence>
<name>A0A0C3A9Z5_SERVB</name>
<keyword evidence="1" id="KW-0479">Metal-binding</keyword>
<dbReference type="EMBL" id="KN824382">
    <property type="protein sequence ID" value="KIM21465.1"/>
    <property type="molecule type" value="Genomic_DNA"/>
</dbReference>
<dbReference type="GO" id="GO:0008270">
    <property type="term" value="F:zinc ion binding"/>
    <property type="evidence" value="ECO:0007669"/>
    <property type="project" value="UniProtKB-KW"/>
</dbReference>
<dbReference type="PROSITE" id="PS00028">
    <property type="entry name" value="ZINC_FINGER_C2H2_1"/>
    <property type="match status" value="1"/>
</dbReference>
<accession>A0A0C3A9Z5</accession>
<evidence type="ECO:0000256" key="1">
    <source>
        <dbReference type="PROSITE-ProRule" id="PRU00042"/>
    </source>
</evidence>
<dbReference type="AlphaFoldDB" id="A0A0C3A9Z5"/>
<dbReference type="HOGENOM" id="CLU_1435234_0_0_1"/>
<reference evidence="4" key="2">
    <citation type="submission" date="2015-01" db="EMBL/GenBank/DDBJ databases">
        <title>Evolutionary Origins and Diversification of the Mycorrhizal Mutualists.</title>
        <authorList>
            <consortium name="DOE Joint Genome Institute"/>
            <consortium name="Mycorrhizal Genomics Consortium"/>
            <person name="Kohler A."/>
            <person name="Kuo A."/>
            <person name="Nagy L.G."/>
            <person name="Floudas D."/>
            <person name="Copeland A."/>
            <person name="Barry K.W."/>
            <person name="Cichocki N."/>
            <person name="Veneault-Fourrey C."/>
            <person name="LaButti K."/>
            <person name="Lindquist E.A."/>
            <person name="Lipzen A."/>
            <person name="Lundell T."/>
            <person name="Morin E."/>
            <person name="Murat C."/>
            <person name="Riley R."/>
            <person name="Ohm R."/>
            <person name="Sun H."/>
            <person name="Tunlid A."/>
            <person name="Henrissat B."/>
            <person name="Grigoriev I.V."/>
            <person name="Hibbett D.S."/>
            <person name="Martin F."/>
        </authorList>
    </citation>
    <scope>NUCLEOTIDE SEQUENCE [LARGE SCALE GENOMIC DNA]</scope>
    <source>
        <strain evidence="4">MAFF 305830</strain>
    </source>
</reference>
<dbReference type="PROSITE" id="PS50157">
    <property type="entry name" value="ZINC_FINGER_C2H2_2"/>
    <property type="match status" value="1"/>
</dbReference>
<dbReference type="InterPro" id="IPR013087">
    <property type="entry name" value="Znf_C2H2_type"/>
</dbReference>
<dbReference type="OrthoDB" id="8922241at2759"/>
<keyword evidence="1" id="KW-0862">Zinc</keyword>
<evidence type="ECO:0000259" key="2">
    <source>
        <dbReference type="PROSITE" id="PS50157"/>
    </source>
</evidence>
<protein>
    <recommendedName>
        <fullName evidence="2">C2H2-type domain-containing protein</fullName>
    </recommendedName>
</protein>
<proteinExistence type="predicted"/>
<dbReference type="Proteomes" id="UP000054097">
    <property type="component" value="Unassembled WGS sequence"/>
</dbReference>
<sequence>MTPAYEAVMQPLVETQDYSPPNPPVNEKDFLYSLIRLSLPIPLDTIVKSWAGEKWELVIDQLLQLLDHDVQTITQIGAGSWVPILSALSGPQGKLCRVVRGGSYKGIRSITCNLCMKTFEQNPSERFAHHFITGHFEIHPFKCRHCNALFTRLHSCTRHEKTKHVTSSNAQPRALIPVSSPFTQYTASP</sequence>
<reference evidence="3 4" key="1">
    <citation type="submission" date="2014-04" db="EMBL/GenBank/DDBJ databases">
        <authorList>
            <consortium name="DOE Joint Genome Institute"/>
            <person name="Kuo A."/>
            <person name="Zuccaro A."/>
            <person name="Kohler A."/>
            <person name="Nagy L.G."/>
            <person name="Floudas D."/>
            <person name="Copeland A."/>
            <person name="Barry K.W."/>
            <person name="Cichocki N."/>
            <person name="Veneault-Fourrey C."/>
            <person name="LaButti K."/>
            <person name="Lindquist E.A."/>
            <person name="Lipzen A."/>
            <person name="Lundell T."/>
            <person name="Morin E."/>
            <person name="Murat C."/>
            <person name="Sun H."/>
            <person name="Tunlid A."/>
            <person name="Henrissat B."/>
            <person name="Grigoriev I.V."/>
            <person name="Hibbett D.S."/>
            <person name="Martin F."/>
            <person name="Nordberg H.P."/>
            <person name="Cantor M.N."/>
            <person name="Hua S.X."/>
        </authorList>
    </citation>
    <scope>NUCLEOTIDE SEQUENCE [LARGE SCALE GENOMIC DNA]</scope>
    <source>
        <strain evidence="3 4">MAFF 305830</strain>
    </source>
</reference>
<keyword evidence="1" id="KW-0863">Zinc-finger</keyword>
<organism evidence="3 4">
    <name type="scientific">Serendipita vermifera MAFF 305830</name>
    <dbReference type="NCBI Taxonomy" id="933852"/>
    <lineage>
        <taxon>Eukaryota</taxon>
        <taxon>Fungi</taxon>
        <taxon>Dikarya</taxon>
        <taxon>Basidiomycota</taxon>
        <taxon>Agaricomycotina</taxon>
        <taxon>Agaricomycetes</taxon>
        <taxon>Sebacinales</taxon>
        <taxon>Serendipitaceae</taxon>
        <taxon>Serendipita</taxon>
    </lineage>
</organism>
<gene>
    <name evidence="3" type="ORF">M408DRAFT_103766</name>
</gene>
<feature type="domain" description="C2H2-type" evidence="2">
    <location>
        <begin position="141"/>
        <end position="169"/>
    </location>
</feature>
<evidence type="ECO:0000313" key="4">
    <source>
        <dbReference type="Proteomes" id="UP000054097"/>
    </source>
</evidence>
<dbReference type="Gene3D" id="3.30.160.60">
    <property type="entry name" value="Classic Zinc Finger"/>
    <property type="match status" value="1"/>
</dbReference>
<keyword evidence="4" id="KW-1185">Reference proteome</keyword>